<dbReference type="Gene3D" id="3.90.980.20">
    <property type="match status" value="1"/>
</dbReference>
<proteinExistence type="predicted"/>
<feature type="domain" description="B30.2/SPRY" evidence="7">
    <location>
        <begin position="250"/>
        <end position="406"/>
    </location>
</feature>
<dbReference type="InterPro" id="IPR011011">
    <property type="entry name" value="Znf_FYVE_PHD"/>
</dbReference>
<keyword evidence="2" id="KW-0479">Metal-binding</keyword>
<feature type="region of interest" description="Disordered" evidence="6">
    <location>
        <begin position="171"/>
        <end position="215"/>
    </location>
</feature>
<dbReference type="SUPFAM" id="SSF49899">
    <property type="entry name" value="Concanavalin A-like lectins/glucanases"/>
    <property type="match status" value="1"/>
</dbReference>
<evidence type="ECO:0000313" key="9">
    <source>
        <dbReference type="Proteomes" id="UP000593567"/>
    </source>
</evidence>
<name>A0A7J7JRX2_BUGNE</name>
<dbReference type="Pfam" id="PF00622">
    <property type="entry name" value="SPRY"/>
    <property type="match status" value="1"/>
</dbReference>
<evidence type="ECO:0000256" key="6">
    <source>
        <dbReference type="SAM" id="MobiDB-lite"/>
    </source>
</evidence>
<evidence type="ECO:0000256" key="5">
    <source>
        <dbReference type="ARBA" id="ARBA00023242"/>
    </source>
</evidence>
<dbReference type="OrthoDB" id="10266026at2759"/>
<dbReference type="InterPro" id="IPR037353">
    <property type="entry name" value="ASH2"/>
</dbReference>
<dbReference type="InterPro" id="IPR043136">
    <property type="entry name" value="B30.2/SPRY_sf"/>
</dbReference>
<dbReference type="Pfam" id="PF21257">
    <property type="entry name" value="PHD_ash2p_like"/>
    <property type="match status" value="1"/>
</dbReference>
<sequence>MEKTTTNPTCYCGKPRNPEKVELQCGLCNGWFHERCVSCYLGSCLACMTSYAFVCKNCHPSGIESFMKKPATFTQMCLTAVANLSILYPEKRLFSKDKDIVPFIDKHWESLTATPRKTKTAWHNTVMKTMSKESELFLHIEELASDPCYSLRNKDLSVIGPNYKDFKLADMQAQPPPSRVSKRKAVNEKQSELTPPVGKSRSKDPLATSRFVPSGMPLDHPYNKDGYRYILVESDPHTPGRQAFEESMESQLNKPMMVPARFYRLFICNHVMLAVQDRASQLKISEDRMSVVGDKGYSLVRATHGVNRGSWYFEVNIDDMPVDSATRIGWSQHLGNLQAPLGYDKFGYSWRSLKGTKFHESRGKHFAEEGYKKGDIVGFYIHLPTPAETDRLIPPSYKDKVSLTGF</sequence>
<dbReference type="InterPro" id="IPR001870">
    <property type="entry name" value="B30.2/SPRY"/>
</dbReference>
<evidence type="ECO:0000256" key="3">
    <source>
        <dbReference type="ARBA" id="ARBA00022771"/>
    </source>
</evidence>
<dbReference type="PROSITE" id="PS01359">
    <property type="entry name" value="ZF_PHD_1"/>
    <property type="match status" value="1"/>
</dbReference>
<dbReference type="GO" id="GO:0048188">
    <property type="term" value="C:Set1C/COMPASS complex"/>
    <property type="evidence" value="ECO:0007669"/>
    <property type="project" value="InterPro"/>
</dbReference>
<keyword evidence="5" id="KW-0539">Nucleus</keyword>
<dbReference type="CDD" id="cd12872">
    <property type="entry name" value="SPRY_Ash2"/>
    <property type="match status" value="1"/>
</dbReference>
<dbReference type="Gene3D" id="2.60.120.920">
    <property type="match status" value="1"/>
</dbReference>
<dbReference type="PANTHER" id="PTHR10598">
    <property type="entry name" value="SET1/ASH2 HISTONE METHYLTRANSFERASE COMPLEX SUBUNIT ASH2"/>
    <property type="match status" value="1"/>
</dbReference>
<keyword evidence="3" id="KW-0863">Zinc-finger</keyword>
<keyword evidence="9" id="KW-1185">Reference proteome</keyword>
<dbReference type="SMART" id="SM00449">
    <property type="entry name" value="SPRY"/>
    <property type="match status" value="1"/>
</dbReference>
<accession>A0A7J7JRX2</accession>
<dbReference type="Pfam" id="PF21198">
    <property type="entry name" value="ASH2L-like_WH"/>
    <property type="match status" value="1"/>
</dbReference>
<evidence type="ECO:0000259" key="7">
    <source>
        <dbReference type="PROSITE" id="PS50188"/>
    </source>
</evidence>
<evidence type="ECO:0000256" key="4">
    <source>
        <dbReference type="ARBA" id="ARBA00022833"/>
    </source>
</evidence>
<keyword evidence="4" id="KW-0862">Zinc</keyword>
<dbReference type="InterPro" id="IPR049455">
    <property type="entry name" value="ASH2-like_PHD"/>
</dbReference>
<gene>
    <name evidence="8" type="ORF">EB796_012596</name>
</gene>
<dbReference type="InterPro" id="IPR053835">
    <property type="entry name" value="ASH2L-like_WH"/>
</dbReference>
<dbReference type="PANTHER" id="PTHR10598:SF0">
    <property type="entry name" value="SET1_ASH2 HISTONE METHYLTRANSFERASE COMPLEX SUBUNIT ASH2"/>
    <property type="match status" value="1"/>
</dbReference>
<dbReference type="InterPro" id="IPR019786">
    <property type="entry name" value="Zinc_finger_PHD-type_CS"/>
</dbReference>
<dbReference type="EMBL" id="VXIV02001855">
    <property type="protein sequence ID" value="KAF6029102.1"/>
    <property type="molecule type" value="Genomic_DNA"/>
</dbReference>
<dbReference type="GO" id="GO:0008270">
    <property type="term" value="F:zinc ion binding"/>
    <property type="evidence" value="ECO:0007669"/>
    <property type="project" value="UniProtKB-KW"/>
</dbReference>
<dbReference type="PROSITE" id="PS50188">
    <property type="entry name" value="B302_SPRY"/>
    <property type="match status" value="1"/>
</dbReference>
<reference evidence="8" key="1">
    <citation type="submission" date="2020-06" db="EMBL/GenBank/DDBJ databases">
        <title>Draft genome of Bugula neritina, a colonial animal packing powerful symbionts and potential medicines.</title>
        <authorList>
            <person name="Rayko M."/>
        </authorList>
    </citation>
    <scope>NUCLEOTIDE SEQUENCE [LARGE SCALE GENOMIC DNA]</scope>
    <source>
        <strain evidence="8">Kwan_BN1</strain>
    </source>
</reference>
<protein>
    <submittedName>
        <fullName evidence="8">Ash2</fullName>
    </submittedName>
</protein>
<organism evidence="8 9">
    <name type="scientific">Bugula neritina</name>
    <name type="common">Brown bryozoan</name>
    <name type="synonym">Sertularia neritina</name>
    <dbReference type="NCBI Taxonomy" id="10212"/>
    <lineage>
        <taxon>Eukaryota</taxon>
        <taxon>Metazoa</taxon>
        <taxon>Spiralia</taxon>
        <taxon>Lophotrochozoa</taxon>
        <taxon>Bryozoa</taxon>
        <taxon>Gymnolaemata</taxon>
        <taxon>Cheilostomatida</taxon>
        <taxon>Flustrina</taxon>
        <taxon>Buguloidea</taxon>
        <taxon>Bugulidae</taxon>
        <taxon>Bugula</taxon>
    </lineage>
</organism>
<dbReference type="SUPFAM" id="SSF57903">
    <property type="entry name" value="FYVE/PHD zinc finger"/>
    <property type="match status" value="1"/>
</dbReference>
<evidence type="ECO:0000313" key="8">
    <source>
        <dbReference type="EMBL" id="KAF6029102.1"/>
    </source>
</evidence>
<dbReference type="InterPro" id="IPR013320">
    <property type="entry name" value="ConA-like_dom_sf"/>
</dbReference>
<evidence type="ECO:0000256" key="1">
    <source>
        <dbReference type="ARBA" id="ARBA00004123"/>
    </source>
</evidence>
<dbReference type="Proteomes" id="UP000593567">
    <property type="component" value="Unassembled WGS sequence"/>
</dbReference>
<comment type="subcellular location">
    <subcellularLocation>
        <location evidence="1">Nucleus</location>
    </subcellularLocation>
</comment>
<evidence type="ECO:0000256" key="2">
    <source>
        <dbReference type="ARBA" id="ARBA00022723"/>
    </source>
</evidence>
<dbReference type="AlphaFoldDB" id="A0A7J7JRX2"/>
<dbReference type="CDD" id="cd15583">
    <property type="entry name" value="PHD_ash2p_like"/>
    <property type="match status" value="1"/>
</dbReference>
<comment type="caution">
    <text evidence="8">The sequence shown here is derived from an EMBL/GenBank/DDBJ whole genome shotgun (WGS) entry which is preliminary data.</text>
</comment>
<dbReference type="InterPro" id="IPR003877">
    <property type="entry name" value="SPRY_dom"/>
</dbReference>
<dbReference type="GO" id="GO:0000976">
    <property type="term" value="F:transcription cis-regulatory region binding"/>
    <property type="evidence" value="ECO:0007669"/>
    <property type="project" value="TreeGrafter"/>
</dbReference>